<dbReference type="PANTHER" id="PTHR24179">
    <property type="entry name" value="PROTEIN PHOSPHATASE 1 REGULATORY SUBUNIT 12"/>
    <property type="match status" value="1"/>
</dbReference>
<keyword evidence="4" id="KW-0175">Coiled coil</keyword>
<sequence>MYLVIPDPGEDEEAESQRKAKSRHARQTRRSTQGVTLTDLKEAQKTTGASPAERQTEEGICLRKGSSDDRRVRISPTESTGIEISTKWSKMDDQGNIEPRLEAIAESPIPNLPYSSVAGSCGLLSNTSFRAGERMWRDENQNPVEKAAEMTFAATLQQKRHFCERSEYNTAEKRGGMSSYYPRTKDLTRTRKSVTDSPPTSPSATDKNYRHERLSRYDSSGESVTDKPLGRTSSYTRRETRLAALNRAEQDPTTKDYKKMYAEALHENDKLKSRLQDSKQELVKIRSQLDKVTQRHDRISERSTAVESEKREKQALEKRVLNMEDEIKAFPPLAQAKTLRRVNECLLAENKAMLRMLTELKSDNQRLKDENGALIRVISKLSK</sequence>
<feature type="region of interest" description="Disordered" evidence="5">
    <location>
        <begin position="167"/>
        <end position="254"/>
    </location>
</feature>
<feature type="coiled-coil region" evidence="4">
    <location>
        <begin position="350"/>
        <end position="377"/>
    </location>
</feature>
<evidence type="ECO:0000256" key="2">
    <source>
        <dbReference type="ARBA" id="ARBA00022737"/>
    </source>
</evidence>
<feature type="compositionally biased region" description="Basic residues" evidence="5">
    <location>
        <begin position="19"/>
        <end position="29"/>
    </location>
</feature>
<evidence type="ECO:0000256" key="3">
    <source>
        <dbReference type="ARBA" id="ARBA00023043"/>
    </source>
</evidence>
<keyword evidence="2" id="KW-0677">Repeat</keyword>
<dbReference type="InterPro" id="IPR051226">
    <property type="entry name" value="PP1_Regulatory_Subunit"/>
</dbReference>
<dbReference type="GO" id="GO:0005737">
    <property type="term" value="C:cytoplasm"/>
    <property type="evidence" value="ECO:0007669"/>
    <property type="project" value="TreeGrafter"/>
</dbReference>
<comment type="caution">
    <text evidence="7">The sequence shown here is derived from an EMBL/GenBank/DDBJ whole genome shotgun (WGS) entry which is preliminary data.</text>
</comment>
<dbReference type="Gene3D" id="6.10.250.1820">
    <property type="match status" value="1"/>
</dbReference>
<organism evidence="7 8">
    <name type="scientific">Dissostichus mawsoni</name>
    <name type="common">Antarctic cod</name>
    <dbReference type="NCBI Taxonomy" id="36200"/>
    <lineage>
        <taxon>Eukaryota</taxon>
        <taxon>Metazoa</taxon>
        <taxon>Chordata</taxon>
        <taxon>Craniata</taxon>
        <taxon>Vertebrata</taxon>
        <taxon>Euteleostomi</taxon>
        <taxon>Actinopterygii</taxon>
        <taxon>Neopterygii</taxon>
        <taxon>Teleostei</taxon>
        <taxon>Neoteleostei</taxon>
        <taxon>Acanthomorphata</taxon>
        <taxon>Eupercaria</taxon>
        <taxon>Perciformes</taxon>
        <taxon>Notothenioidei</taxon>
        <taxon>Nototheniidae</taxon>
        <taxon>Dissostichus</taxon>
    </lineage>
</organism>
<feature type="region of interest" description="Disordered" evidence="5">
    <location>
        <begin position="1"/>
        <end position="83"/>
    </location>
</feature>
<dbReference type="Pfam" id="PF15898">
    <property type="entry name" value="PRKG1_interact"/>
    <property type="match status" value="1"/>
</dbReference>
<dbReference type="Gene3D" id="6.10.140.390">
    <property type="match status" value="1"/>
</dbReference>
<evidence type="ECO:0000313" key="8">
    <source>
        <dbReference type="Proteomes" id="UP000518266"/>
    </source>
</evidence>
<feature type="coiled-coil region" evidence="4">
    <location>
        <begin position="261"/>
        <end position="326"/>
    </location>
</feature>
<feature type="compositionally biased region" description="Basic and acidic residues" evidence="5">
    <location>
        <begin position="207"/>
        <end position="216"/>
    </location>
</feature>
<keyword evidence="1" id="KW-0217">Developmental protein</keyword>
<dbReference type="OrthoDB" id="539213at2759"/>
<feature type="compositionally biased region" description="Basic and acidic residues" evidence="5">
    <location>
        <begin position="54"/>
        <end position="72"/>
    </location>
</feature>
<dbReference type="GO" id="GO:0019208">
    <property type="term" value="F:phosphatase regulator activity"/>
    <property type="evidence" value="ECO:0007669"/>
    <property type="project" value="TreeGrafter"/>
</dbReference>
<name>A0A7J5ZG05_DISMA</name>
<dbReference type="PANTHER" id="PTHR24179:SF21">
    <property type="entry name" value="MYOSIN BINDING SUBUNIT, ISOFORM O"/>
    <property type="match status" value="1"/>
</dbReference>
<protein>
    <recommendedName>
        <fullName evidence="6">cGMP-dependent protein kinase interacting domain-containing protein</fullName>
    </recommendedName>
</protein>
<evidence type="ECO:0000256" key="1">
    <source>
        <dbReference type="ARBA" id="ARBA00022473"/>
    </source>
</evidence>
<dbReference type="EMBL" id="JAAKFY010000002">
    <property type="protein sequence ID" value="KAF3860744.1"/>
    <property type="molecule type" value="Genomic_DNA"/>
</dbReference>
<keyword evidence="3" id="KW-0040">ANK repeat</keyword>
<dbReference type="AlphaFoldDB" id="A0A7J5ZG05"/>
<keyword evidence="8" id="KW-1185">Reference proteome</keyword>
<feature type="compositionally biased region" description="Polar residues" evidence="5">
    <location>
        <begin position="195"/>
        <end position="206"/>
    </location>
</feature>
<dbReference type="InterPro" id="IPR031775">
    <property type="entry name" value="PRKG1_interact"/>
</dbReference>
<dbReference type="Proteomes" id="UP000518266">
    <property type="component" value="Unassembled WGS sequence"/>
</dbReference>
<evidence type="ECO:0000256" key="4">
    <source>
        <dbReference type="SAM" id="Coils"/>
    </source>
</evidence>
<reference evidence="7 8" key="1">
    <citation type="submission" date="2020-03" db="EMBL/GenBank/DDBJ databases">
        <title>Dissostichus mawsoni Genome sequencing and assembly.</title>
        <authorList>
            <person name="Park H."/>
        </authorList>
    </citation>
    <scope>NUCLEOTIDE SEQUENCE [LARGE SCALE GENOMIC DNA]</scope>
    <source>
        <strain evidence="7">DM0001</strain>
        <tissue evidence="7">Muscle</tissue>
    </source>
</reference>
<accession>A0A7J5ZG05</accession>
<proteinExistence type="predicted"/>
<feature type="domain" description="cGMP-dependent protein kinase interacting" evidence="6">
    <location>
        <begin position="256"/>
        <end position="360"/>
    </location>
</feature>
<evidence type="ECO:0000259" key="6">
    <source>
        <dbReference type="Pfam" id="PF15898"/>
    </source>
</evidence>
<evidence type="ECO:0000313" key="7">
    <source>
        <dbReference type="EMBL" id="KAF3860744.1"/>
    </source>
</evidence>
<evidence type="ECO:0000256" key="5">
    <source>
        <dbReference type="SAM" id="MobiDB-lite"/>
    </source>
</evidence>
<dbReference type="GO" id="GO:0004857">
    <property type="term" value="F:enzyme inhibitor activity"/>
    <property type="evidence" value="ECO:0007669"/>
    <property type="project" value="TreeGrafter"/>
</dbReference>
<dbReference type="GO" id="GO:0019901">
    <property type="term" value="F:protein kinase binding"/>
    <property type="evidence" value="ECO:0007669"/>
    <property type="project" value="InterPro"/>
</dbReference>
<gene>
    <name evidence="7" type="ORF">F7725_000999</name>
</gene>